<evidence type="ECO:0000313" key="5">
    <source>
        <dbReference type="Proteomes" id="UP001211907"/>
    </source>
</evidence>
<proteinExistence type="predicted"/>
<dbReference type="InterPro" id="IPR011008">
    <property type="entry name" value="Dimeric_a/b-barrel"/>
</dbReference>
<dbReference type="PANTHER" id="PTHR33178">
    <property type="match status" value="1"/>
</dbReference>
<gene>
    <name evidence="4" type="ORF">HK100_000550</name>
</gene>
<dbReference type="SMART" id="SM00886">
    <property type="entry name" value="Dabb"/>
    <property type="match status" value="1"/>
</dbReference>
<feature type="chain" id="PRO_5042001159" description="Stress-response A/B barrel domain-containing protein" evidence="2">
    <location>
        <begin position="23"/>
        <end position="99"/>
    </location>
</feature>
<dbReference type="InterPro" id="IPR044662">
    <property type="entry name" value="HS1/DABB1-like"/>
</dbReference>
<dbReference type="Proteomes" id="UP001211907">
    <property type="component" value="Unassembled WGS sequence"/>
</dbReference>
<accession>A0AAD5T7W0</accession>
<evidence type="ECO:0000259" key="3">
    <source>
        <dbReference type="PROSITE" id="PS51502"/>
    </source>
</evidence>
<comment type="subunit">
    <text evidence="1">Homodimer.</text>
</comment>
<feature type="signal peptide" evidence="2">
    <location>
        <begin position="1"/>
        <end position="22"/>
    </location>
</feature>
<dbReference type="Pfam" id="PF07876">
    <property type="entry name" value="Dabb"/>
    <property type="match status" value="1"/>
</dbReference>
<dbReference type="PROSITE" id="PS51502">
    <property type="entry name" value="S_R_A_B_BARREL"/>
    <property type="match status" value="1"/>
</dbReference>
<dbReference type="SUPFAM" id="SSF54909">
    <property type="entry name" value="Dimeric alpha+beta barrel"/>
    <property type="match status" value="1"/>
</dbReference>
<dbReference type="AlphaFoldDB" id="A0AAD5T7W0"/>
<feature type="domain" description="Stress-response A/B barrel" evidence="3">
    <location>
        <begin position="3"/>
        <end position="95"/>
    </location>
</feature>
<evidence type="ECO:0000256" key="1">
    <source>
        <dbReference type="ARBA" id="ARBA00011738"/>
    </source>
</evidence>
<name>A0AAD5T7W0_9FUNG</name>
<evidence type="ECO:0000313" key="4">
    <source>
        <dbReference type="EMBL" id="KAJ3137638.1"/>
    </source>
</evidence>
<comment type="caution">
    <text evidence="4">The sequence shown here is derived from an EMBL/GenBank/DDBJ whole genome shotgun (WGS) entry which is preliminary data.</text>
</comment>
<protein>
    <recommendedName>
        <fullName evidence="3">Stress-response A/B barrel domain-containing protein</fullName>
    </recommendedName>
</protein>
<sequence>MPVLHTVAFKLVAATATQITAAQTSLAALSEIPGCRWVRFGETFTTERARGYTHQLVAEFESREALQIYATHPAHLAFITTHLKPLFDLSSTLALDIDF</sequence>
<dbReference type="EMBL" id="JADGJH010000111">
    <property type="protein sequence ID" value="KAJ3137638.1"/>
    <property type="molecule type" value="Genomic_DNA"/>
</dbReference>
<dbReference type="Gene3D" id="3.30.70.100">
    <property type="match status" value="1"/>
</dbReference>
<organism evidence="4 5">
    <name type="scientific">Physocladia obscura</name>
    <dbReference type="NCBI Taxonomy" id="109957"/>
    <lineage>
        <taxon>Eukaryota</taxon>
        <taxon>Fungi</taxon>
        <taxon>Fungi incertae sedis</taxon>
        <taxon>Chytridiomycota</taxon>
        <taxon>Chytridiomycota incertae sedis</taxon>
        <taxon>Chytridiomycetes</taxon>
        <taxon>Chytridiales</taxon>
        <taxon>Chytriomycetaceae</taxon>
        <taxon>Physocladia</taxon>
    </lineage>
</organism>
<dbReference type="InterPro" id="IPR013097">
    <property type="entry name" value="Dabb"/>
</dbReference>
<evidence type="ECO:0000256" key="2">
    <source>
        <dbReference type="SAM" id="SignalP"/>
    </source>
</evidence>
<keyword evidence="2" id="KW-0732">Signal</keyword>
<reference evidence="4" key="1">
    <citation type="submission" date="2020-05" db="EMBL/GenBank/DDBJ databases">
        <title>Phylogenomic resolution of chytrid fungi.</title>
        <authorList>
            <person name="Stajich J.E."/>
            <person name="Amses K."/>
            <person name="Simmons R."/>
            <person name="Seto K."/>
            <person name="Myers J."/>
            <person name="Bonds A."/>
            <person name="Quandt C.A."/>
            <person name="Barry K."/>
            <person name="Liu P."/>
            <person name="Grigoriev I."/>
            <person name="Longcore J.E."/>
            <person name="James T.Y."/>
        </authorList>
    </citation>
    <scope>NUCLEOTIDE SEQUENCE</scope>
    <source>
        <strain evidence="4">JEL0513</strain>
    </source>
</reference>
<keyword evidence="5" id="KW-1185">Reference proteome</keyword>
<dbReference type="PANTHER" id="PTHR33178:SF10">
    <property type="entry name" value="STRESS-RESPONSE A_B BARREL DOMAIN-CONTAINING PROTEIN"/>
    <property type="match status" value="1"/>
</dbReference>